<proteinExistence type="predicted"/>
<sequence>MEKIMMTIIHNNVDNDKLSLVLVKVLLNNLRRENQDSEDTPGKSGLETEADLIEGNGTQNSKNKLYYENQGMTSHCFEDPDEAGKAMHGQQEQKPEELHIGKNQNVEGFVDQTCIFVKHIDGIQRRSGKGKGSLMKGSPVKKSRKKAVDAEDLNEDIMSCSEKGQWSLTKISPVKKSRRKTVVPEDLKEDIVYLTPNIMVLADTGSKCKPVSSQDDARSVEVSKQNQKGSVEGIFEKI</sequence>
<organism evidence="2">
    <name type="scientific">Salvia splendens</name>
    <name type="common">Scarlet sage</name>
    <dbReference type="NCBI Taxonomy" id="180675"/>
    <lineage>
        <taxon>Eukaryota</taxon>
        <taxon>Viridiplantae</taxon>
        <taxon>Streptophyta</taxon>
        <taxon>Embryophyta</taxon>
        <taxon>Tracheophyta</taxon>
        <taxon>Spermatophyta</taxon>
        <taxon>Magnoliopsida</taxon>
        <taxon>eudicotyledons</taxon>
        <taxon>Gunneridae</taxon>
        <taxon>Pentapetalae</taxon>
        <taxon>asterids</taxon>
        <taxon>lamiids</taxon>
        <taxon>Lamiales</taxon>
        <taxon>Lamiaceae</taxon>
        <taxon>Nepetoideae</taxon>
        <taxon>Mentheae</taxon>
        <taxon>Salviinae</taxon>
        <taxon>Salvia</taxon>
        <taxon>Salvia subgen. Calosphace</taxon>
        <taxon>core Calosphace</taxon>
    </lineage>
</organism>
<comment type="caution">
    <text evidence="2">The sequence shown here is derived from an EMBL/GenBank/DDBJ whole genome shotgun (WGS) entry which is preliminary data.</text>
</comment>
<feature type="region of interest" description="Disordered" evidence="1">
    <location>
        <begin position="125"/>
        <end position="147"/>
    </location>
</feature>
<dbReference type="Proteomes" id="UP000298416">
    <property type="component" value="Unassembled WGS sequence"/>
</dbReference>
<evidence type="ECO:0000313" key="3">
    <source>
        <dbReference type="Proteomes" id="UP000298416"/>
    </source>
</evidence>
<feature type="region of interest" description="Disordered" evidence="1">
    <location>
        <begin position="34"/>
        <end position="94"/>
    </location>
</feature>
<name>A0A8X8W9Z3_SALSN</name>
<feature type="compositionally biased region" description="Basic and acidic residues" evidence="1">
    <location>
        <begin position="76"/>
        <end position="94"/>
    </location>
</feature>
<feature type="region of interest" description="Disordered" evidence="1">
    <location>
        <begin position="211"/>
        <end position="238"/>
    </location>
</feature>
<evidence type="ECO:0000256" key="1">
    <source>
        <dbReference type="SAM" id="MobiDB-lite"/>
    </source>
</evidence>
<accession>A0A8X8W9Z3</accession>
<keyword evidence="3" id="KW-1185">Reference proteome</keyword>
<protein>
    <submittedName>
        <fullName evidence="2">Uncharacterized protein</fullName>
    </submittedName>
</protein>
<evidence type="ECO:0000313" key="2">
    <source>
        <dbReference type="EMBL" id="KAG6390711.1"/>
    </source>
</evidence>
<reference evidence="2" key="2">
    <citation type="submission" date="2020-08" db="EMBL/GenBank/DDBJ databases">
        <title>Plant Genome Project.</title>
        <authorList>
            <person name="Zhang R.-G."/>
        </authorList>
    </citation>
    <scope>NUCLEOTIDE SEQUENCE</scope>
    <source>
        <strain evidence="2">Huo1</strain>
        <tissue evidence="2">Leaf</tissue>
    </source>
</reference>
<dbReference type="EMBL" id="PNBA02000019">
    <property type="protein sequence ID" value="KAG6390711.1"/>
    <property type="molecule type" value="Genomic_DNA"/>
</dbReference>
<reference evidence="2" key="1">
    <citation type="submission" date="2018-01" db="EMBL/GenBank/DDBJ databases">
        <authorList>
            <person name="Mao J.F."/>
        </authorList>
    </citation>
    <scope>NUCLEOTIDE SEQUENCE</scope>
    <source>
        <strain evidence="2">Huo1</strain>
        <tissue evidence="2">Leaf</tissue>
    </source>
</reference>
<gene>
    <name evidence="2" type="ORF">SASPL_148452</name>
</gene>
<dbReference type="AlphaFoldDB" id="A0A8X8W9Z3"/>